<feature type="transmembrane region" description="Helical" evidence="5">
    <location>
        <begin position="181"/>
        <end position="199"/>
    </location>
</feature>
<dbReference type="PANTHER" id="PTHR48021">
    <property type="match status" value="1"/>
</dbReference>
<evidence type="ECO:0000256" key="5">
    <source>
        <dbReference type="SAM" id="Phobius"/>
    </source>
</evidence>
<name>A0A232EPN0_9HYME</name>
<dbReference type="Pfam" id="PF00083">
    <property type="entry name" value="Sugar_tr"/>
    <property type="match status" value="1"/>
</dbReference>
<feature type="transmembrane region" description="Helical" evidence="5">
    <location>
        <begin position="351"/>
        <end position="370"/>
    </location>
</feature>
<evidence type="ECO:0000313" key="8">
    <source>
        <dbReference type="Proteomes" id="UP000215335"/>
    </source>
</evidence>
<protein>
    <recommendedName>
        <fullName evidence="6">Major facilitator superfamily (MFS) profile domain-containing protein</fullName>
    </recommendedName>
</protein>
<accession>A0A232EPN0</accession>
<proteinExistence type="predicted"/>
<reference evidence="7 8" key="1">
    <citation type="journal article" date="2017" name="Curr. Biol.">
        <title>The Evolution of Venom by Co-option of Single-Copy Genes.</title>
        <authorList>
            <person name="Martinson E.O."/>
            <person name="Mrinalini"/>
            <person name="Kelkar Y.D."/>
            <person name="Chang C.H."/>
            <person name="Werren J.H."/>
        </authorList>
    </citation>
    <scope>NUCLEOTIDE SEQUENCE [LARGE SCALE GENOMIC DNA]</scope>
    <source>
        <strain evidence="7 8">Alberta</strain>
        <tissue evidence="7">Whole body</tissue>
    </source>
</reference>
<dbReference type="PANTHER" id="PTHR48021:SF39">
    <property type="entry name" value="MAJOR FACILITATOR SUPERFAMILY (MFS) PROFILE DOMAIN-CONTAINING PROTEIN"/>
    <property type="match status" value="1"/>
</dbReference>
<keyword evidence="8" id="KW-1185">Reference proteome</keyword>
<feature type="transmembrane region" description="Helical" evidence="5">
    <location>
        <begin position="377"/>
        <end position="398"/>
    </location>
</feature>
<feature type="domain" description="Major facilitator superfamily (MFS) profile" evidence="6">
    <location>
        <begin position="19"/>
        <end position="501"/>
    </location>
</feature>
<dbReference type="EMBL" id="NNAY01002910">
    <property type="protein sequence ID" value="OXU20339.1"/>
    <property type="molecule type" value="Genomic_DNA"/>
</dbReference>
<dbReference type="InterPro" id="IPR050549">
    <property type="entry name" value="MFS_Trehalose_Transporter"/>
</dbReference>
<dbReference type="SUPFAM" id="SSF103473">
    <property type="entry name" value="MFS general substrate transporter"/>
    <property type="match status" value="1"/>
</dbReference>
<dbReference type="Gene3D" id="1.20.1250.20">
    <property type="entry name" value="MFS general substrate transporter like domains"/>
    <property type="match status" value="1"/>
</dbReference>
<evidence type="ECO:0000256" key="1">
    <source>
        <dbReference type="ARBA" id="ARBA00004141"/>
    </source>
</evidence>
<keyword evidence="4 5" id="KW-0472">Membrane</keyword>
<keyword evidence="2 5" id="KW-0812">Transmembrane</keyword>
<feature type="transmembrane region" description="Helical" evidence="5">
    <location>
        <begin position="410"/>
        <end position="432"/>
    </location>
</feature>
<dbReference type="PROSITE" id="PS00217">
    <property type="entry name" value="SUGAR_TRANSPORT_2"/>
    <property type="match status" value="1"/>
</dbReference>
<keyword evidence="3 5" id="KW-1133">Transmembrane helix</keyword>
<dbReference type="AlphaFoldDB" id="A0A232EPN0"/>
<evidence type="ECO:0000259" key="6">
    <source>
        <dbReference type="PROSITE" id="PS50850"/>
    </source>
</evidence>
<comment type="subcellular location">
    <subcellularLocation>
        <location evidence="1">Membrane</location>
        <topology evidence="1">Multi-pass membrane protein</topology>
    </subcellularLocation>
</comment>
<dbReference type="PROSITE" id="PS50850">
    <property type="entry name" value="MFS"/>
    <property type="match status" value="1"/>
</dbReference>
<feature type="transmembrane region" description="Helical" evidence="5">
    <location>
        <begin position="205"/>
        <end position="227"/>
    </location>
</feature>
<dbReference type="STRING" id="543379.A0A232EPN0"/>
<dbReference type="GO" id="GO:0022857">
    <property type="term" value="F:transmembrane transporter activity"/>
    <property type="evidence" value="ECO:0007669"/>
    <property type="project" value="InterPro"/>
</dbReference>
<evidence type="ECO:0000256" key="3">
    <source>
        <dbReference type="ARBA" id="ARBA00022989"/>
    </source>
</evidence>
<evidence type="ECO:0000256" key="4">
    <source>
        <dbReference type="ARBA" id="ARBA00023136"/>
    </source>
</evidence>
<dbReference type="GO" id="GO:0016020">
    <property type="term" value="C:membrane"/>
    <property type="evidence" value="ECO:0007669"/>
    <property type="project" value="UniProtKB-SubCell"/>
</dbReference>
<feature type="transmembrane region" description="Helical" evidence="5">
    <location>
        <begin position="307"/>
        <end position="331"/>
    </location>
</feature>
<comment type="caution">
    <text evidence="7">The sequence shown here is derived from an EMBL/GenBank/DDBJ whole genome shotgun (WGS) entry which is preliminary data.</text>
</comment>
<gene>
    <name evidence="7" type="ORF">TSAR_014831</name>
</gene>
<feature type="transmembrane region" description="Helical" evidence="5">
    <location>
        <begin position="453"/>
        <end position="470"/>
    </location>
</feature>
<organism evidence="7 8">
    <name type="scientific">Trichomalopsis sarcophagae</name>
    <dbReference type="NCBI Taxonomy" id="543379"/>
    <lineage>
        <taxon>Eukaryota</taxon>
        <taxon>Metazoa</taxon>
        <taxon>Ecdysozoa</taxon>
        <taxon>Arthropoda</taxon>
        <taxon>Hexapoda</taxon>
        <taxon>Insecta</taxon>
        <taxon>Pterygota</taxon>
        <taxon>Neoptera</taxon>
        <taxon>Endopterygota</taxon>
        <taxon>Hymenoptera</taxon>
        <taxon>Apocrita</taxon>
        <taxon>Proctotrupomorpha</taxon>
        <taxon>Chalcidoidea</taxon>
        <taxon>Pteromalidae</taxon>
        <taxon>Pteromalinae</taxon>
        <taxon>Trichomalopsis</taxon>
    </lineage>
</organism>
<dbReference type="InterPro" id="IPR036259">
    <property type="entry name" value="MFS_trans_sf"/>
</dbReference>
<dbReference type="InterPro" id="IPR020846">
    <property type="entry name" value="MFS_dom"/>
</dbReference>
<dbReference type="Proteomes" id="UP000215335">
    <property type="component" value="Unassembled WGS sequence"/>
</dbReference>
<evidence type="ECO:0000313" key="7">
    <source>
        <dbReference type="EMBL" id="OXU20339.1"/>
    </source>
</evidence>
<feature type="transmembrane region" description="Helical" evidence="5">
    <location>
        <begin position="476"/>
        <end position="497"/>
    </location>
</feature>
<dbReference type="InterPro" id="IPR005829">
    <property type="entry name" value="Sugar_transporter_CS"/>
</dbReference>
<feature type="transmembrane region" description="Helical" evidence="5">
    <location>
        <begin position="97"/>
        <end position="116"/>
    </location>
</feature>
<evidence type="ECO:0000256" key="2">
    <source>
        <dbReference type="ARBA" id="ARBA00022692"/>
    </source>
</evidence>
<dbReference type="InterPro" id="IPR005828">
    <property type="entry name" value="MFS_sugar_transport-like"/>
</dbReference>
<sequence length="528" mass="59761">MKFSNFRIAASQLVGTLTVNVIKFTTGNLQGFTTIFIGELSKDSPEISVSTDELTWYAQTAKIRKSRLFETKVVLICTVRLAHERSECDKQGAIKDYFSSYFFMLPVGSLLGGFLAQRIGSRIMFMFSSITFILAWLLYYWAKHSDMILVAQALSGLAIGLLKGPGLTFVAEISQTNLRSIFMTSCAVSYFFGQFFPILLKQFLYWRTIVLINLVFPVIGLLMCFFIPNSPYWLASKNRFDDARNSLAWYRGWATPNDIKSELQILESSWNVSFDFSTNTSDAENVENSKMTNRLKNVLKSYLNRRFYIPLATSCFVFFVSALGGTYSVQVFSELLFKKIKSPISSSTTTVILYAIRLVGSLSVFCTIRFTGKRKLLFASVIGCGISFATAAIFNYLIDSNHLVSREYFWIPTISIVLAVFMSAAGIEKIMYFINSEIFPLSHRLIGAGFGETFYNLITSVLNKIFLYLIDYLTVSGIFTLFAATNIIGFITFYFVLPETEGKSLNEIEEHYDAGKRNIENKQKMSKI</sequence>
<feature type="transmembrane region" description="Helical" evidence="5">
    <location>
        <begin position="123"/>
        <end position="142"/>
    </location>
</feature>